<feature type="transmembrane region" description="Helical" evidence="1">
    <location>
        <begin position="12"/>
        <end position="32"/>
    </location>
</feature>
<keyword evidence="1" id="KW-1133">Transmembrane helix</keyword>
<evidence type="ECO:0000313" key="3">
    <source>
        <dbReference type="Proteomes" id="UP000285317"/>
    </source>
</evidence>
<name>A0A3T0SWD4_9MICO</name>
<dbReference type="AlphaFoldDB" id="A0A3T0SWD4"/>
<feature type="transmembrane region" description="Helical" evidence="1">
    <location>
        <begin position="70"/>
        <end position="90"/>
    </location>
</feature>
<gene>
    <name evidence="2" type="ORF">C1I64_00440</name>
</gene>
<sequence length="207" mass="21446">MTTSNRFVNRLILFLLGLVLAAVTAGLVLIAVSQPVRDAVADFADGQGAALVSRISPEDGTAWSDAAVLWPLYAILGICLLGIVLAIVLISAHGHGRTSTVLTDAGSSSGVAGEVEIATGFAEDVLENALAGRTDLIDVTVSAYRHGSSTALKVRVLPRGGVSPRTVVDAVHQEVLELDRLLGARLPVVLEVASSARAGFSKEDRVA</sequence>
<protein>
    <recommendedName>
        <fullName evidence="4">Alkaline shock response membrane anchor protein AmaP</fullName>
    </recommendedName>
</protein>
<keyword evidence="1" id="KW-0812">Transmembrane</keyword>
<organism evidence="2 3">
    <name type="scientific">Rathayibacter festucae DSM 15932</name>
    <dbReference type="NCBI Taxonomy" id="1328866"/>
    <lineage>
        <taxon>Bacteria</taxon>
        <taxon>Bacillati</taxon>
        <taxon>Actinomycetota</taxon>
        <taxon>Actinomycetes</taxon>
        <taxon>Micrococcales</taxon>
        <taxon>Microbacteriaceae</taxon>
        <taxon>Rathayibacter</taxon>
    </lineage>
</organism>
<reference evidence="2 3" key="1">
    <citation type="submission" date="2018-03" db="EMBL/GenBank/DDBJ databases">
        <title>Bacteriophage NCPPB3778 and a type I-E CRISPR drive the evolution of the US Biological Select Agent, Rathayibacter toxicus.</title>
        <authorList>
            <person name="Davis E.W.II."/>
            <person name="Tabima J.F."/>
            <person name="Weisberg A.J."/>
            <person name="Dantas Lopes L."/>
            <person name="Wiseman M.S."/>
            <person name="Wiseman M.S."/>
            <person name="Pupko T."/>
            <person name="Belcher M.S."/>
            <person name="Sechler A.J."/>
            <person name="Tancos M.A."/>
            <person name="Schroeder B.K."/>
            <person name="Murray T.D."/>
            <person name="Luster D.G."/>
            <person name="Schneider W.L."/>
            <person name="Rogers E."/>
            <person name="Andreote F.D."/>
            <person name="Grunwald N.J."/>
            <person name="Putnam M.L."/>
            <person name="Chang J.H."/>
        </authorList>
    </citation>
    <scope>NUCLEOTIDE SEQUENCE [LARGE SCALE GENOMIC DNA]</scope>
    <source>
        <strain evidence="2 3">DSM 15932</strain>
    </source>
</reference>
<dbReference type="EMBL" id="CP028137">
    <property type="protein sequence ID" value="AZZ50673.1"/>
    <property type="molecule type" value="Genomic_DNA"/>
</dbReference>
<dbReference type="RefSeq" id="WP_127885877.1">
    <property type="nucleotide sequence ID" value="NZ_CP028137.1"/>
</dbReference>
<accession>A0A3T0SWD4</accession>
<dbReference type="Proteomes" id="UP000285317">
    <property type="component" value="Chromosome"/>
</dbReference>
<evidence type="ECO:0000256" key="1">
    <source>
        <dbReference type="SAM" id="Phobius"/>
    </source>
</evidence>
<proteinExistence type="predicted"/>
<keyword evidence="1" id="KW-0472">Membrane</keyword>
<evidence type="ECO:0008006" key="4">
    <source>
        <dbReference type="Google" id="ProtNLM"/>
    </source>
</evidence>
<dbReference type="KEGG" id="rfs:C1I64_00440"/>
<evidence type="ECO:0000313" key="2">
    <source>
        <dbReference type="EMBL" id="AZZ50673.1"/>
    </source>
</evidence>